<gene>
    <name evidence="1" type="ORF">HXA33_07365</name>
</gene>
<keyword evidence="1" id="KW-0378">Hydrolase</keyword>
<dbReference type="OrthoDB" id="2735601at2"/>
<dbReference type="RefSeq" id="WP_078576726.1">
    <property type="nucleotide sequence ID" value="NZ_JABXYM010000001.1"/>
</dbReference>
<dbReference type="GO" id="GO:0006508">
    <property type="term" value="P:proteolysis"/>
    <property type="evidence" value="ECO:0007669"/>
    <property type="project" value="UniProtKB-KW"/>
</dbReference>
<dbReference type="Proteomes" id="UP001057753">
    <property type="component" value="Unassembled WGS sequence"/>
</dbReference>
<accession>A0A9Q4B103</accession>
<keyword evidence="2" id="KW-1185">Reference proteome</keyword>
<keyword evidence="1" id="KW-0645">Protease</keyword>
<organism evidence="1 2">
    <name type="scientific">Salipaludibacillus agaradhaerens</name>
    <name type="common">Bacillus agaradhaerens</name>
    <dbReference type="NCBI Taxonomy" id="76935"/>
    <lineage>
        <taxon>Bacteria</taxon>
        <taxon>Bacillati</taxon>
        <taxon>Bacillota</taxon>
        <taxon>Bacilli</taxon>
        <taxon>Bacillales</taxon>
        <taxon>Bacillaceae</taxon>
    </lineage>
</organism>
<sequence length="111" mass="12269">MKRIEFKDGKLYTEVRFKFQGKVTKTANIIIDTNSAGTVISKKTAIKLGIEKDESTFYEVLDSLSVGPLKVSEFQVTISDIEEDGVLGLDFMKKVGAKINLDAMTISSSRT</sequence>
<dbReference type="Gene3D" id="2.40.70.10">
    <property type="entry name" value="Acid Proteases"/>
    <property type="match status" value="1"/>
</dbReference>
<reference evidence="1" key="1">
    <citation type="submission" date="2020-06" db="EMBL/GenBank/DDBJ databases">
        <title>Insight into the genomes of haloalkaliphilic bacilli from Kenyan soda lakes.</title>
        <authorList>
            <person name="Mwirichia R."/>
            <person name="Villamizar G.C."/>
            <person name="Poehlein A."/>
            <person name="Mugweru J."/>
            <person name="Kipnyargis A."/>
            <person name="Kiplimo D."/>
            <person name="Orwa P."/>
            <person name="Daniel R."/>
        </authorList>
    </citation>
    <scope>NUCLEOTIDE SEQUENCE</scope>
    <source>
        <strain evidence="1">B1096_S55</strain>
    </source>
</reference>
<dbReference type="GO" id="GO:0008233">
    <property type="term" value="F:peptidase activity"/>
    <property type="evidence" value="ECO:0007669"/>
    <property type="project" value="UniProtKB-KW"/>
</dbReference>
<dbReference type="EMBL" id="JABXYM010000001">
    <property type="protein sequence ID" value="MCR6096367.1"/>
    <property type="molecule type" value="Genomic_DNA"/>
</dbReference>
<protein>
    <submittedName>
        <fullName evidence="1">Aspartyl protease family protein</fullName>
    </submittedName>
</protein>
<evidence type="ECO:0000313" key="2">
    <source>
        <dbReference type="Proteomes" id="UP001057753"/>
    </source>
</evidence>
<dbReference type="InterPro" id="IPR021109">
    <property type="entry name" value="Peptidase_aspartic_dom_sf"/>
</dbReference>
<comment type="caution">
    <text evidence="1">The sequence shown here is derived from an EMBL/GenBank/DDBJ whole genome shotgun (WGS) entry which is preliminary data.</text>
</comment>
<name>A0A9Q4B103_SALAG</name>
<proteinExistence type="predicted"/>
<dbReference type="AlphaFoldDB" id="A0A9Q4B103"/>
<evidence type="ECO:0000313" key="1">
    <source>
        <dbReference type="EMBL" id="MCR6096367.1"/>
    </source>
</evidence>
<dbReference type="SUPFAM" id="SSF50630">
    <property type="entry name" value="Acid proteases"/>
    <property type="match status" value="1"/>
</dbReference>